<evidence type="ECO:0000313" key="2">
    <source>
        <dbReference type="Proteomes" id="UP000597338"/>
    </source>
</evidence>
<comment type="caution">
    <text evidence="1">The sequence shown here is derived from an EMBL/GenBank/DDBJ whole genome shotgun (WGS) entry which is preliminary data.</text>
</comment>
<protein>
    <submittedName>
        <fullName evidence="1">Uncharacterized protein</fullName>
    </submittedName>
</protein>
<organism evidence="1 2">
    <name type="scientific">Parapedobacter defluvii</name>
    <dbReference type="NCBI Taxonomy" id="2045106"/>
    <lineage>
        <taxon>Bacteria</taxon>
        <taxon>Pseudomonadati</taxon>
        <taxon>Bacteroidota</taxon>
        <taxon>Sphingobacteriia</taxon>
        <taxon>Sphingobacteriales</taxon>
        <taxon>Sphingobacteriaceae</taxon>
        <taxon>Parapedobacter</taxon>
    </lineage>
</organism>
<proteinExistence type="predicted"/>
<reference evidence="2" key="1">
    <citation type="journal article" date="2019" name="Int. J. Syst. Evol. Microbiol.">
        <title>The Global Catalogue of Microorganisms (GCM) 10K type strain sequencing project: providing services to taxonomists for standard genome sequencing and annotation.</title>
        <authorList>
            <consortium name="The Broad Institute Genomics Platform"/>
            <consortium name="The Broad Institute Genome Sequencing Center for Infectious Disease"/>
            <person name="Wu L."/>
            <person name="Ma J."/>
        </authorList>
    </citation>
    <scope>NUCLEOTIDE SEQUENCE [LARGE SCALE GENOMIC DNA]</scope>
    <source>
        <strain evidence="2">CGMCC 1.15342</strain>
    </source>
</reference>
<gene>
    <name evidence="1" type="ORF">GCM10011386_42890</name>
</gene>
<accession>A0ABQ1MSI0</accession>
<dbReference type="EMBL" id="BMIK01000023">
    <property type="protein sequence ID" value="GGC46029.1"/>
    <property type="molecule type" value="Genomic_DNA"/>
</dbReference>
<dbReference type="Proteomes" id="UP000597338">
    <property type="component" value="Unassembled WGS sequence"/>
</dbReference>
<evidence type="ECO:0000313" key="1">
    <source>
        <dbReference type="EMBL" id="GGC46029.1"/>
    </source>
</evidence>
<name>A0ABQ1MSI0_9SPHI</name>
<keyword evidence="2" id="KW-1185">Reference proteome</keyword>
<sequence>MAIAQQYTESGLSQEELIAEGNVGLAEALDLSKAGRLERPFASEVDIRVRLHMENAIKRHEESATLHDTLQYDSPLVDQFTEGSHHGELFEQVDEAREIWRRLIKGHNEQSHRKYMLFYHYFGIGLPFPQTLETFSEVLEMNQASVKMLLTKAIDPIFDKVFWFRNRHSPQAIMLLVDKYYHDPAIFETESPIQDAAPYCIPKLVSNQRTARNHRVKRQRPNSVIHRVFRYVRAIFR</sequence>